<dbReference type="GO" id="GO:0032259">
    <property type="term" value="P:methylation"/>
    <property type="evidence" value="ECO:0007669"/>
    <property type="project" value="UniProtKB-KW"/>
</dbReference>
<dbReference type="AlphaFoldDB" id="A0A4V5MV50"/>
<dbReference type="EMBL" id="SUNI01000013">
    <property type="protein sequence ID" value="TJZ90898.1"/>
    <property type="molecule type" value="Genomic_DNA"/>
</dbReference>
<dbReference type="CDD" id="cd02440">
    <property type="entry name" value="AdoMet_MTases"/>
    <property type="match status" value="1"/>
</dbReference>
<dbReference type="OrthoDB" id="9795085at2"/>
<keyword evidence="1 4" id="KW-0489">Methyltransferase</keyword>
<name>A0A4V5MV50_9RHOB</name>
<accession>A0A4V5MV50</accession>
<comment type="caution">
    <text evidence="4">The sequence shown here is derived from an EMBL/GenBank/DDBJ whole genome shotgun (WGS) entry which is preliminary data.</text>
</comment>
<keyword evidence="5" id="KW-1185">Reference proteome</keyword>
<dbReference type="GO" id="GO:0030798">
    <property type="term" value="F:trans-aconitate 2-methyltransferase activity"/>
    <property type="evidence" value="ECO:0007669"/>
    <property type="project" value="UniProtKB-EC"/>
</dbReference>
<dbReference type="PANTHER" id="PTHR43861">
    <property type="entry name" value="TRANS-ACONITATE 2-METHYLTRANSFERASE-RELATED"/>
    <property type="match status" value="1"/>
</dbReference>
<organism evidence="4 5">
    <name type="scientific">Paracoccus gahaiensis</name>
    <dbReference type="NCBI Taxonomy" id="1706839"/>
    <lineage>
        <taxon>Bacteria</taxon>
        <taxon>Pseudomonadati</taxon>
        <taxon>Pseudomonadota</taxon>
        <taxon>Alphaproteobacteria</taxon>
        <taxon>Rhodobacterales</taxon>
        <taxon>Paracoccaceae</taxon>
        <taxon>Paracoccus</taxon>
    </lineage>
</organism>
<evidence type="ECO:0000313" key="4">
    <source>
        <dbReference type="EMBL" id="TJZ90898.1"/>
    </source>
</evidence>
<evidence type="ECO:0000313" key="5">
    <source>
        <dbReference type="Proteomes" id="UP000309747"/>
    </source>
</evidence>
<evidence type="ECO:0000256" key="2">
    <source>
        <dbReference type="ARBA" id="ARBA00022679"/>
    </source>
</evidence>
<dbReference type="Pfam" id="PF13649">
    <property type="entry name" value="Methyltransf_25"/>
    <property type="match status" value="1"/>
</dbReference>
<dbReference type="InterPro" id="IPR029063">
    <property type="entry name" value="SAM-dependent_MTases_sf"/>
</dbReference>
<dbReference type="EC" id="2.1.1.144" evidence="4"/>
<evidence type="ECO:0000259" key="3">
    <source>
        <dbReference type="Pfam" id="PF13649"/>
    </source>
</evidence>
<dbReference type="InterPro" id="IPR023149">
    <property type="entry name" value="Trans_acon_MeTrfase_C"/>
</dbReference>
<dbReference type="Gene3D" id="3.40.50.150">
    <property type="entry name" value="Vaccinia Virus protein VP39"/>
    <property type="match status" value="1"/>
</dbReference>
<gene>
    <name evidence="4" type="ORF">FA743_13390</name>
</gene>
<sequence length="259" mass="27962">MAGPGWAPDLYLSFGEDRARPARDLLAALPPGPRGQIVDLGCGPGNSTAQLAARFPEADLLGVDPDAAMLTAARKALPQARFVAGRAEDWQPDTPPDLIFANASLQWAEDLPRLLPRLLGLLAPGGALAVQMPDNLDEPSHRVMRQIAERPEWRARLAGAAGQRQPLPDAAALHRSLRPGSAALQIWRTVYQVELPGFEAIADWFAGSALRPYLAPLDPAERKRFLDLYTAALAPHYPPLAGGQVLLGFPRLFFVALRA</sequence>
<keyword evidence="2 4" id="KW-0808">Transferase</keyword>
<dbReference type="SUPFAM" id="SSF53335">
    <property type="entry name" value="S-adenosyl-L-methionine-dependent methyltransferases"/>
    <property type="match status" value="1"/>
</dbReference>
<proteinExistence type="predicted"/>
<dbReference type="Proteomes" id="UP000309747">
    <property type="component" value="Unassembled WGS sequence"/>
</dbReference>
<dbReference type="PANTHER" id="PTHR43861:SF1">
    <property type="entry name" value="TRANS-ACONITATE 2-METHYLTRANSFERASE"/>
    <property type="match status" value="1"/>
</dbReference>
<dbReference type="NCBIfam" id="NF002463">
    <property type="entry name" value="PRK01683.1"/>
    <property type="match status" value="1"/>
</dbReference>
<feature type="domain" description="Methyltransferase" evidence="3">
    <location>
        <begin position="37"/>
        <end position="126"/>
    </location>
</feature>
<evidence type="ECO:0000256" key="1">
    <source>
        <dbReference type="ARBA" id="ARBA00022603"/>
    </source>
</evidence>
<dbReference type="InterPro" id="IPR041698">
    <property type="entry name" value="Methyltransf_25"/>
</dbReference>
<dbReference type="Gene3D" id="1.10.150.290">
    <property type="entry name" value="S-adenosyl-L-methionine-dependent methyltransferases"/>
    <property type="match status" value="1"/>
</dbReference>
<reference evidence="4 5" key="1">
    <citation type="submission" date="2019-04" db="EMBL/GenBank/DDBJ databases">
        <authorList>
            <person name="Li J."/>
        </authorList>
    </citation>
    <scope>NUCLEOTIDE SEQUENCE [LARGE SCALE GENOMIC DNA]</scope>
    <source>
        <strain evidence="4 5">KCTC 42687</strain>
    </source>
</reference>
<dbReference type="RefSeq" id="WP_136886610.1">
    <property type="nucleotide sequence ID" value="NZ_SUNI01000013.1"/>
</dbReference>
<protein>
    <submittedName>
        <fullName evidence="4">Trans-aconitate 2-methyltransferase</fullName>
        <ecNumber evidence="4">2.1.1.144</ecNumber>
    </submittedName>
</protein>